<dbReference type="NCBIfam" id="TIGR00254">
    <property type="entry name" value="GGDEF"/>
    <property type="match status" value="1"/>
</dbReference>
<evidence type="ECO:0000259" key="6">
    <source>
        <dbReference type="PROSITE" id="PS50887"/>
    </source>
</evidence>
<dbReference type="InterPro" id="IPR043128">
    <property type="entry name" value="Rev_trsase/Diguanyl_cyclase"/>
</dbReference>
<dbReference type="PANTHER" id="PTHR45138:SF9">
    <property type="entry name" value="DIGUANYLATE CYCLASE DGCM-RELATED"/>
    <property type="match status" value="1"/>
</dbReference>
<dbReference type="CDD" id="cd01949">
    <property type="entry name" value="GGDEF"/>
    <property type="match status" value="1"/>
</dbReference>
<dbReference type="InterPro" id="IPR000160">
    <property type="entry name" value="GGDEF_dom"/>
</dbReference>
<dbReference type="AlphaFoldDB" id="A0A5C8M088"/>
<dbReference type="GO" id="GO:0052621">
    <property type="term" value="F:diguanylate cyclase activity"/>
    <property type="evidence" value="ECO:0007669"/>
    <property type="project" value="UniProtKB-EC"/>
</dbReference>
<evidence type="ECO:0000313" key="8">
    <source>
        <dbReference type="Proteomes" id="UP000321814"/>
    </source>
</evidence>
<organism evidence="7 8">
    <name type="scientific">Rheinheimera tangshanensis</name>
    <dbReference type="NCBI Taxonomy" id="400153"/>
    <lineage>
        <taxon>Bacteria</taxon>
        <taxon>Pseudomonadati</taxon>
        <taxon>Pseudomonadota</taxon>
        <taxon>Gammaproteobacteria</taxon>
        <taxon>Chromatiales</taxon>
        <taxon>Chromatiaceae</taxon>
        <taxon>Rheinheimera</taxon>
    </lineage>
</organism>
<dbReference type="Gene3D" id="3.30.70.270">
    <property type="match status" value="1"/>
</dbReference>
<dbReference type="InterPro" id="IPR029787">
    <property type="entry name" value="Nucleotide_cyclase"/>
</dbReference>
<dbReference type="FunFam" id="3.30.70.270:FF:000001">
    <property type="entry name" value="Diguanylate cyclase domain protein"/>
    <property type="match status" value="1"/>
</dbReference>
<comment type="catalytic activity">
    <reaction evidence="3">
        <text>2 GTP = 3',3'-c-di-GMP + 2 diphosphate</text>
        <dbReference type="Rhea" id="RHEA:24898"/>
        <dbReference type="ChEBI" id="CHEBI:33019"/>
        <dbReference type="ChEBI" id="CHEBI:37565"/>
        <dbReference type="ChEBI" id="CHEBI:58805"/>
        <dbReference type="EC" id="2.7.7.65"/>
    </reaction>
</comment>
<sequence>MLWLLPLLSRFLEQPRTSVCYRFKSFFFRLFALTLTGLSCIPFAQAEERYSLEQIFAERQELDKASAIDAAKTIELIDERLAKTNNNQIRQAALYLEKARIKMHLGLAPLEENLGKALALIKPELQPELYLYAMAMKSYGMYTYQNQAEQAAVLLDSLQQHPALINDAQTHLMFLTNQLEVYYKLKQFHKISKPLFKLAEVMNSGSMEQFKELYLDLEAELAYHSGAIGDTGQALALYNKTIRRAQQRGMNETIAIQYCNMANIYFLPLEEKIRYAKASLAAHTNVACSDVMDKLVLLGEVQQGNLANIARLVQFNTTQQMPRLNERSAYYAGLAYLQLNDLPSAKAMLNRITDPDNWERYDLLQQIRKVEGNYQAAFEASQRYQQLRAQKDAEARSLMLSSYQVRLEMAQEETQAAEKAKQAEQLAAAEQKATSRLYMMLTIIGSGVLVTLVLSLYLYRSFRLGQKLQQLSDTDPLTGLLNRRAFIQRAMQLHQLAHRQRFPLSIALLDLDFFKQINDKHGHQAGDAVLAAFANAAKATLRQTDIIGRFGGEEFILATTEQDTLTIAALLQRLQHSFTQHCSENIQLGVEVSFSAGIASVNAQGTTKHQDIEDAIRRADEQLYRAKANGRQQACTETLCLTLV</sequence>
<keyword evidence="5" id="KW-0472">Membrane</keyword>
<dbReference type="SUPFAM" id="SSF55073">
    <property type="entry name" value="Nucleotide cyclase"/>
    <property type="match status" value="1"/>
</dbReference>
<evidence type="ECO:0000256" key="3">
    <source>
        <dbReference type="ARBA" id="ARBA00034247"/>
    </source>
</evidence>
<keyword evidence="5" id="KW-0812">Transmembrane</keyword>
<keyword evidence="4" id="KW-0175">Coiled coil</keyword>
<evidence type="ECO:0000256" key="1">
    <source>
        <dbReference type="ARBA" id="ARBA00001946"/>
    </source>
</evidence>
<dbReference type="InterPro" id="IPR050469">
    <property type="entry name" value="Diguanylate_Cyclase"/>
</dbReference>
<dbReference type="SMART" id="SM00267">
    <property type="entry name" value="GGDEF"/>
    <property type="match status" value="1"/>
</dbReference>
<comment type="caution">
    <text evidence="7">The sequence shown here is derived from an EMBL/GenBank/DDBJ whole genome shotgun (WGS) entry which is preliminary data.</text>
</comment>
<feature type="coiled-coil region" evidence="4">
    <location>
        <begin position="400"/>
        <end position="429"/>
    </location>
</feature>
<dbReference type="EC" id="2.7.7.65" evidence="2"/>
<keyword evidence="5" id="KW-1133">Transmembrane helix</keyword>
<comment type="cofactor">
    <cofactor evidence="1">
        <name>Mg(2+)</name>
        <dbReference type="ChEBI" id="CHEBI:18420"/>
    </cofactor>
</comment>
<protein>
    <recommendedName>
        <fullName evidence="2">diguanylate cyclase</fullName>
        <ecNumber evidence="2">2.7.7.65</ecNumber>
    </recommendedName>
</protein>
<gene>
    <name evidence="7" type="ORF">FU839_07985</name>
</gene>
<reference evidence="7 8" key="1">
    <citation type="submission" date="2019-08" db="EMBL/GenBank/DDBJ databases">
        <title>Draft genome analysis of Rheinheimera tangshanensis isolated from the roots of fresh rice plants (Oryza sativa).</title>
        <authorList>
            <person name="Yu Q."/>
            <person name="Qi Y."/>
            <person name="Zhang H."/>
            <person name="Pu J."/>
        </authorList>
    </citation>
    <scope>NUCLEOTIDE SEQUENCE [LARGE SCALE GENOMIC DNA]</scope>
    <source>
        <strain evidence="7 8">JA3-B52</strain>
    </source>
</reference>
<proteinExistence type="predicted"/>
<evidence type="ECO:0000313" key="7">
    <source>
        <dbReference type="EMBL" id="TXK81052.1"/>
    </source>
</evidence>
<keyword evidence="8" id="KW-1185">Reference proteome</keyword>
<evidence type="ECO:0000256" key="2">
    <source>
        <dbReference type="ARBA" id="ARBA00012528"/>
    </source>
</evidence>
<feature type="transmembrane region" description="Helical" evidence="5">
    <location>
        <begin position="437"/>
        <end position="459"/>
    </location>
</feature>
<feature type="domain" description="GGDEF" evidence="6">
    <location>
        <begin position="502"/>
        <end position="639"/>
    </location>
</feature>
<dbReference type="Pfam" id="PF00990">
    <property type="entry name" value="GGDEF"/>
    <property type="match status" value="1"/>
</dbReference>
<dbReference type="OrthoDB" id="9812260at2"/>
<accession>A0A5C8M088</accession>
<dbReference type="EMBL" id="VRLR01000004">
    <property type="protein sequence ID" value="TXK81052.1"/>
    <property type="molecule type" value="Genomic_DNA"/>
</dbReference>
<name>A0A5C8M088_9GAMM</name>
<evidence type="ECO:0000256" key="5">
    <source>
        <dbReference type="SAM" id="Phobius"/>
    </source>
</evidence>
<dbReference type="Proteomes" id="UP000321814">
    <property type="component" value="Unassembled WGS sequence"/>
</dbReference>
<evidence type="ECO:0000256" key="4">
    <source>
        <dbReference type="SAM" id="Coils"/>
    </source>
</evidence>
<dbReference type="PROSITE" id="PS50887">
    <property type="entry name" value="GGDEF"/>
    <property type="match status" value="1"/>
</dbReference>
<dbReference type="PANTHER" id="PTHR45138">
    <property type="entry name" value="REGULATORY COMPONENTS OF SENSORY TRANSDUCTION SYSTEM"/>
    <property type="match status" value="1"/>
</dbReference>